<evidence type="ECO:0000313" key="1">
    <source>
        <dbReference type="EMBL" id="MDQ0510911.1"/>
    </source>
</evidence>
<comment type="caution">
    <text evidence="1">The sequence shown here is derived from an EMBL/GenBank/DDBJ whole genome shotgun (WGS) entry which is preliminary data.</text>
</comment>
<evidence type="ECO:0000313" key="2">
    <source>
        <dbReference type="Proteomes" id="UP001235094"/>
    </source>
</evidence>
<dbReference type="RefSeq" id="WP_306889627.1">
    <property type="nucleotide sequence ID" value="NZ_JAUSVR010000004.1"/>
</dbReference>
<dbReference type="Proteomes" id="UP001235094">
    <property type="component" value="Unassembled WGS sequence"/>
</dbReference>
<protein>
    <submittedName>
        <fullName evidence="1">Uncharacterized protein</fullName>
    </submittedName>
</protein>
<gene>
    <name evidence="1" type="ORF">QOZ99_001799</name>
</gene>
<proteinExistence type="predicted"/>
<dbReference type="EMBL" id="JAUSVR010000004">
    <property type="protein sequence ID" value="MDQ0510911.1"/>
    <property type="molecule type" value="Genomic_DNA"/>
</dbReference>
<organism evidence="1 2">
    <name type="scientific">Ancylobacter amanitiformis</name>
    <dbReference type="NCBI Taxonomy" id="217069"/>
    <lineage>
        <taxon>Bacteria</taxon>
        <taxon>Pseudomonadati</taxon>
        <taxon>Pseudomonadota</taxon>
        <taxon>Alphaproteobacteria</taxon>
        <taxon>Hyphomicrobiales</taxon>
        <taxon>Xanthobacteraceae</taxon>
        <taxon>Ancylobacter</taxon>
    </lineage>
</organism>
<name>A0ABU0LQE0_9HYPH</name>
<reference evidence="1 2" key="1">
    <citation type="submission" date="2023-07" db="EMBL/GenBank/DDBJ databases">
        <title>Genomic Encyclopedia of Type Strains, Phase IV (KMG-IV): sequencing the most valuable type-strain genomes for metagenomic binning, comparative biology and taxonomic classification.</title>
        <authorList>
            <person name="Goeker M."/>
        </authorList>
    </citation>
    <scope>NUCLEOTIDE SEQUENCE [LARGE SCALE GENOMIC DNA]</scope>
    <source>
        <strain evidence="1 2">DSM 15561</strain>
    </source>
</reference>
<sequence>MFKSSSEKLLVRIAVLQILYETPIGGTVTYAKIHEITGLDAQSARPFIYGAMQRANKERGLLFENERDVGYRRIEQEHAPGLGLKARQSIGRKARRTAVALTRFTLNSNGLEPEVAKKVNREIALAGLIEYSASSKGMRAVEASESAENPRVSTATAGAAILAKLNARDKG</sequence>
<accession>A0ABU0LQE0</accession>
<keyword evidence="2" id="KW-1185">Reference proteome</keyword>